<evidence type="ECO:0000256" key="3">
    <source>
        <dbReference type="PROSITE-ProRule" id="PRU00289"/>
    </source>
</evidence>
<dbReference type="EMBL" id="LT629758">
    <property type="protein sequence ID" value="SDT66985.1"/>
    <property type="molecule type" value="Genomic_DNA"/>
</dbReference>
<protein>
    <submittedName>
        <fullName evidence="5">FtsK/SpoIIIE family protein</fullName>
    </submittedName>
</protein>
<feature type="binding site" evidence="3">
    <location>
        <begin position="368"/>
        <end position="375"/>
    </location>
    <ligand>
        <name>ATP</name>
        <dbReference type="ChEBI" id="CHEBI:30616"/>
    </ligand>
</feature>
<evidence type="ECO:0000313" key="6">
    <source>
        <dbReference type="Proteomes" id="UP000198688"/>
    </source>
</evidence>
<dbReference type="InterPro" id="IPR002543">
    <property type="entry name" value="FtsK_dom"/>
</dbReference>
<dbReference type="InterPro" id="IPR050206">
    <property type="entry name" value="FtsK/SpoIIIE/SftA"/>
</dbReference>
<proteinExistence type="predicted"/>
<reference evidence="5 6" key="1">
    <citation type="submission" date="2016-10" db="EMBL/GenBank/DDBJ databases">
        <authorList>
            <person name="de Groot N.N."/>
        </authorList>
    </citation>
    <scope>NUCLEOTIDE SEQUENCE [LARGE SCALE GENOMIC DNA]</scope>
    <source>
        <strain evidence="5 6">DSM 43941</strain>
    </source>
</reference>
<dbReference type="OrthoDB" id="9807790at2"/>
<evidence type="ECO:0000259" key="4">
    <source>
        <dbReference type="PROSITE" id="PS50901"/>
    </source>
</evidence>
<evidence type="ECO:0000256" key="2">
    <source>
        <dbReference type="ARBA" id="ARBA00022840"/>
    </source>
</evidence>
<dbReference type="SMART" id="SM00382">
    <property type="entry name" value="AAA"/>
    <property type="match status" value="1"/>
</dbReference>
<dbReference type="GO" id="GO:0003677">
    <property type="term" value="F:DNA binding"/>
    <property type="evidence" value="ECO:0007669"/>
    <property type="project" value="InterPro"/>
</dbReference>
<dbReference type="STRING" id="113562.SAMN04489716_5412"/>
<dbReference type="CDD" id="cd01127">
    <property type="entry name" value="TrwB_TraG_TraD_VirD4"/>
    <property type="match status" value="1"/>
</dbReference>
<dbReference type="PANTHER" id="PTHR22683">
    <property type="entry name" value="SPORULATION PROTEIN RELATED"/>
    <property type="match status" value="1"/>
</dbReference>
<dbReference type="RefSeq" id="WP_092547204.1">
    <property type="nucleotide sequence ID" value="NZ_BOMJ01000069.1"/>
</dbReference>
<dbReference type="GO" id="GO:0005524">
    <property type="term" value="F:ATP binding"/>
    <property type="evidence" value="ECO:0007669"/>
    <property type="project" value="UniProtKB-UniRule"/>
</dbReference>
<accession>A0A1H2C8W4</accession>
<keyword evidence="2 3" id="KW-0067">ATP-binding</keyword>
<dbReference type="Pfam" id="PF01580">
    <property type="entry name" value="FtsK_SpoIIIE"/>
    <property type="match status" value="1"/>
</dbReference>
<evidence type="ECO:0000256" key="1">
    <source>
        <dbReference type="ARBA" id="ARBA00022741"/>
    </source>
</evidence>
<sequence>MGSIAQFLGRAVDLHRQAASLLLDAEASVAGLEDDQFAGAAADGELRRLVAQLQAVAQAGLPGWLGMPLDGRIVSRQLGQDARSGGPLFLRVGDAEPIRNSVFWAAAPFVGAGHLAIDTDARDRSVAAWLRGVLVRTIAALPEGSVRVLPVDGAMLGAVFTAFRPLIDAEAWAAPATTLAGLRTALDEAERQITAAQAGDLQALPVLLIAVAALPSGHGRAEWARLAAIAHAGPAARVHLLLAGWPPTLMHGDGPPRLDHTTMISSGVDGWWRMSETPGPYRLSADGSGLAAPIRLDPGASEDVAAEFSRRMAATAAVARRTDFASLMPDRIWQESSATGLRATVGRDGRIPYELVLDDATPHMLLAGRSGAGKTNLLLILLYALASRYSPDELGLYLLDFKEGVSFVEFTPTLKDPSWIPHARTVGIESDREYGLAVLQALTREMNRRAAALKAAGVTKLADLRASTDVALPRLVVVIDEFQVLFGANDTLARDAVAALEDLARKGRSYGIHLILASQTLAGIEALYTKKDSIFGQFPLRIALPGGSGILESGNTAADGLPVGSAVVNNAGGVEQANRTVRFPEADPASLAAQRHILWQSRSPVNEPPAVFAGYAEHHIDDDPLYRALTPQVRRRQALVGRAIDVGLPTVGFAMDAVPGRHLAVLGTSTIGADVLHAATASLASQHEPGTARFVVASFAAVADQVVDDLVAALTAAGHDCTEADGGTVRAILAELATAVPGRPTYLVAFAADVIVPLLGERGPERRTGLDDLRIVLRQGPGHGVHVLSWWRVARRFSDAIGGSAGREDVACLVALNVPGSELSSLLGDHTLSWQPRSNRALLLDRHDQRQRLIVPFVRPGRHDEINEPG</sequence>
<dbReference type="Gene3D" id="3.40.50.300">
    <property type="entry name" value="P-loop containing nucleotide triphosphate hydrolases"/>
    <property type="match status" value="1"/>
</dbReference>
<keyword evidence="1 3" id="KW-0547">Nucleotide-binding</keyword>
<dbReference type="Proteomes" id="UP000198688">
    <property type="component" value="Chromosome I"/>
</dbReference>
<dbReference type="InterPro" id="IPR027417">
    <property type="entry name" value="P-loop_NTPase"/>
</dbReference>
<dbReference type="InterPro" id="IPR003593">
    <property type="entry name" value="AAA+_ATPase"/>
</dbReference>
<name>A0A1H2C8W4_9ACTN</name>
<gene>
    <name evidence="5" type="ORF">SAMN04489716_5412</name>
</gene>
<organism evidence="5 6">
    <name type="scientific">Actinoplanes derwentensis</name>
    <dbReference type="NCBI Taxonomy" id="113562"/>
    <lineage>
        <taxon>Bacteria</taxon>
        <taxon>Bacillati</taxon>
        <taxon>Actinomycetota</taxon>
        <taxon>Actinomycetes</taxon>
        <taxon>Micromonosporales</taxon>
        <taxon>Micromonosporaceae</taxon>
        <taxon>Actinoplanes</taxon>
    </lineage>
</organism>
<feature type="domain" description="FtsK" evidence="4">
    <location>
        <begin position="350"/>
        <end position="553"/>
    </location>
</feature>
<keyword evidence="6" id="KW-1185">Reference proteome</keyword>
<evidence type="ECO:0000313" key="5">
    <source>
        <dbReference type="EMBL" id="SDT66985.1"/>
    </source>
</evidence>
<dbReference type="AlphaFoldDB" id="A0A1H2C8W4"/>
<dbReference type="PANTHER" id="PTHR22683:SF41">
    <property type="entry name" value="DNA TRANSLOCASE FTSK"/>
    <property type="match status" value="1"/>
</dbReference>
<dbReference type="SUPFAM" id="SSF52540">
    <property type="entry name" value="P-loop containing nucleoside triphosphate hydrolases"/>
    <property type="match status" value="1"/>
</dbReference>
<dbReference type="PROSITE" id="PS50901">
    <property type="entry name" value="FTSK"/>
    <property type="match status" value="1"/>
</dbReference>